<protein>
    <submittedName>
        <fullName evidence="3">Uncharacterized protein</fullName>
    </submittedName>
</protein>
<dbReference type="STRING" id="499555.BJL86_1774"/>
<evidence type="ECO:0000256" key="2">
    <source>
        <dbReference type="SAM" id="SignalP"/>
    </source>
</evidence>
<dbReference type="Gene3D" id="3.40.50.1820">
    <property type="entry name" value="alpha/beta hydrolase"/>
    <property type="match status" value="1"/>
</dbReference>
<feature type="chain" id="PRO_5039273413" evidence="2">
    <location>
        <begin position="20"/>
        <end position="506"/>
    </location>
</feature>
<accession>A0A173LJT6</accession>
<sequence length="506" mass="51279">MTELPSRLFRILAAVGLTAALVSGCAPGPSSGPPLAVVDGRESAANDGSAGPPSEPPPSPEAWSEGLSRISENAQFGECRYLDSEVPADVTRECLSFSPGDALASEGKELYAALVTSQEADRAKPPLVIASGADRSFSAVVDTWARALADGLSWPVVVIESRTQLIGHDTCQPPVDVAGDELVAADAAPTDPEPRRTATEVARGCQDATGELALEFGARGSSGDIDIVAERLGLDTFVLGGAGSGIRSALRYASDNPDSVAAIVADSPAGFGEDLTEQVSAQAEGTQMALASWAGQCEANDCLSAPVPASTTPFESFESSPAGAAALRYGASALSGVQNSVPNDRDRMFELFAAAADGNPPRGTVPTSDIGTRELFSTCTDFPVRASTEDRSALIDDLSARFPTFGRSMAIRAGLCNDWPVVEAEPLTLPQVPALVLGTTGGDPLAGRDPAGTGSAALTAAGAAGAIPLRYGGFGSAAAGTGTCIADGINEFLVDPAAAAPTACPA</sequence>
<dbReference type="EMBL" id="CP015961">
    <property type="protein sequence ID" value="ANI92545.1"/>
    <property type="molecule type" value="Genomic_DNA"/>
</dbReference>
<reference evidence="3 4" key="1">
    <citation type="submission" date="2016-06" db="EMBL/GenBank/DDBJ databases">
        <title>Complete genome sequence of a saline-alkali tolerant type strain Dietzia timorensis ID05-A0528T.</title>
        <authorList>
            <person name="Wu X."/>
        </authorList>
    </citation>
    <scope>NUCLEOTIDE SEQUENCE [LARGE SCALE GENOMIC DNA]</scope>
    <source>
        <strain evidence="3 4">ID05-A0528</strain>
    </source>
</reference>
<feature type="signal peptide" evidence="2">
    <location>
        <begin position="1"/>
        <end position="19"/>
    </location>
</feature>
<keyword evidence="2" id="KW-0732">Signal</keyword>
<feature type="region of interest" description="Disordered" evidence="1">
    <location>
        <begin position="28"/>
        <end position="64"/>
    </location>
</feature>
<dbReference type="SUPFAM" id="SSF53474">
    <property type="entry name" value="alpha/beta-Hydrolases"/>
    <property type="match status" value="1"/>
</dbReference>
<keyword evidence="4" id="KW-1185">Reference proteome</keyword>
<dbReference type="PROSITE" id="PS51257">
    <property type="entry name" value="PROKAR_LIPOPROTEIN"/>
    <property type="match status" value="1"/>
</dbReference>
<proteinExistence type="predicted"/>
<dbReference type="InterPro" id="IPR029058">
    <property type="entry name" value="AB_hydrolase_fold"/>
</dbReference>
<dbReference type="RefSeq" id="WP_067470962.1">
    <property type="nucleotide sequence ID" value="NZ_CP015961.1"/>
</dbReference>
<dbReference type="AlphaFoldDB" id="A0A173LJT6"/>
<gene>
    <name evidence="3" type="ORF">BJL86_1774</name>
</gene>
<evidence type="ECO:0000256" key="1">
    <source>
        <dbReference type="SAM" id="MobiDB-lite"/>
    </source>
</evidence>
<evidence type="ECO:0000313" key="3">
    <source>
        <dbReference type="EMBL" id="ANI92545.1"/>
    </source>
</evidence>
<name>A0A173LJT6_9ACTN</name>
<evidence type="ECO:0000313" key="4">
    <source>
        <dbReference type="Proteomes" id="UP000186104"/>
    </source>
</evidence>
<dbReference type="Proteomes" id="UP000186104">
    <property type="component" value="Chromosome"/>
</dbReference>
<dbReference type="KEGG" id="dtm:BJL86_1774"/>
<organism evidence="3 4">
    <name type="scientific">Dietzia timorensis</name>
    <dbReference type="NCBI Taxonomy" id="499555"/>
    <lineage>
        <taxon>Bacteria</taxon>
        <taxon>Bacillati</taxon>
        <taxon>Actinomycetota</taxon>
        <taxon>Actinomycetes</taxon>
        <taxon>Mycobacteriales</taxon>
        <taxon>Dietziaceae</taxon>
        <taxon>Dietzia</taxon>
    </lineage>
</organism>
<dbReference type="OrthoDB" id="5166357at2"/>